<keyword evidence="3" id="KW-0326">Glycosidase</keyword>
<dbReference type="InterPro" id="IPR017853">
    <property type="entry name" value="GH"/>
</dbReference>
<dbReference type="EMBL" id="HQ706065">
    <property type="protein sequence ID" value="ADX05732.1"/>
    <property type="molecule type" value="Genomic_DNA"/>
</dbReference>
<dbReference type="GO" id="GO:0009251">
    <property type="term" value="P:glucan catabolic process"/>
    <property type="evidence" value="ECO:0007669"/>
    <property type="project" value="TreeGrafter"/>
</dbReference>
<dbReference type="Gene3D" id="3.20.20.80">
    <property type="entry name" value="Glycosidases"/>
    <property type="match status" value="1"/>
</dbReference>
<evidence type="ECO:0000256" key="2">
    <source>
        <dbReference type="ARBA" id="ARBA00023277"/>
    </source>
</evidence>
<dbReference type="GO" id="GO:0005576">
    <property type="term" value="C:extracellular region"/>
    <property type="evidence" value="ECO:0007669"/>
    <property type="project" value="TreeGrafter"/>
</dbReference>
<reference evidence="6" key="1">
    <citation type="journal article" date="2011" name="Science">
        <title>Metagenomic discovery of biomass-degrading genes and genomes from cow rumen.</title>
        <authorList>
            <person name="Hess M."/>
            <person name="Sczyrba A."/>
            <person name="Egan R."/>
            <person name="Kim T.W."/>
            <person name="Chokhawala H."/>
            <person name="Schroth G."/>
            <person name="Luo S."/>
            <person name="Clark D.S."/>
            <person name="Chen F."/>
            <person name="Zhang T."/>
            <person name="Mackie R.I."/>
            <person name="Pennacchio L.A."/>
            <person name="Tringe S.G."/>
            <person name="Visel A."/>
            <person name="Woyke T."/>
            <person name="Wang Z."/>
            <person name="Rubin E.M."/>
        </authorList>
    </citation>
    <scope>NUCLEOTIDE SEQUENCE</scope>
</reference>
<proteinExistence type="predicted"/>
<dbReference type="PANTHER" id="PTHR31297:SF41">
    <property type="entry name" value="ENDOGLUCANASE, PUTATIVE (AFU_ORTHOLOGUE AFUA_5G01830)-RELATED"/>
    <property type="match status" value="1"/>
</dbReference>
<dbReference type="PROSITE" id="PS51257">
    <property type="entry name" value="PROKAR_LIPOPROTEIN"/>
    <property type="match status" value="1"/>
</dbReference>
<dbReference type="Pfam" id="PF00150">
    <property type="entry name" value="Cellulase"/>
    <property type="match status" value="1"/>
</dbReference>
<organism evidence="6">
    <name type="scientific">uncultured organism</name>
    <dbReference type="NCBI Taxonomy" id="155900"/>
    <lineage>
        <taxon>unclassified sequences</taxon>
        <taxon>environmental samples</taxon>
    </lineage>
</organism>
<protein>
    <submittedName>
        <fullName evidence="6">Putative carbohydrate-active enzyme</fullName>
    </submittedName>
</protein>
<dbReference type="SUPFAM" id="SSF51445">
    <property type="entry name" value="(Trans)glycosidases"/>
    <property type="match status" value="1"/>
</dbReference>
<feature type="domain" description="Glycoside hydrolase family 5" evidence="5">
    <location>
        <begin position="60"/>
        <end position="301"/>
    </location>
</feature>
<dbReference type="InterPro" id="IPR050386">
    <property type="entry name" value="Glycosyl_hydrolase_5"/>
</dbReference>
<evidence type="ECO:0000256" key="3">
    <source>
        <dbReference type="ARBA" id="ARBA00023295"/>
    </source>
</evidence>
<dbReference type="PANTHER" id="PTHR31297">
    <property type="entry name" value="GLUCAN ENDO-1,6-BETA-GLUCOSIDASE B"/>
    <property type="match status" value="1"/>
</dbReference>
<dbReference type="GO" id="GO:0008422">
    <property type="term" value="F:beta-glucosidase activity"/>
    <property type="evidence" value="ECO:0007669"/>
    <property type="project" value="TreeGrafter"/>
</dbReference>
<dbReference type="InterPro" id="IPR001547">
    <property type="entry name" value="Glyco_hydro_5"/>
</dbReference>
<sequence>MKRITSIAITALIFLMAVSCSSGGWVEVKGNKFIDPKGNELVFRGLCFSDPVKLVREGQWNERYFAEAADWGANVVRFAVHPANLNSLGWDETFQAMDQGIEWAKKHGLYVIMDWHSIGNLKDELYTNDMYNTTKAETFKFWRTVAQRYKDEPAVALYELYNEPTVTAPGVGSCTWTEWKELQEQIIDTVRTYNPHAVCLCAGFNWAYDLTPVATEPIARPNVAYVSHPYPMKRDQPWEEQWEQDFGYVADTWPVICTEIGFCLADEPGAHIPVMSTEVYGEHITQYFEKKGISFTVWCFDTSWAPMLISDWDFTPTTQGRFFKAYLQGKAH</sequence>
<evidence type="ECO:0000259" key="5">
    <source>
        <dbReference type="Pfam" id="PF00150"/>
    </source>
</evidence>
<accession>E9NSN7</accession>
<dbReference type="AlphaFoldDB" id="E9NSN7"/>
<evidence type="ECO:0000313" key="6">
    <source>
        <dbReference type="EMBL" id="ADX05732.1"/>
    </source>
</evidence>
<keyword evidence="1" id="KW-0378">Hydrolase</keyword>
<keyword evidence="2" id="KW-0119">Carbohydrate metabolism</keyword>
<gene>
    <name evidence="6" type="ORF">SARM_0061</name>
</gene>
<name>E9NSN7_9ZZZZ</name>
<keyword evidence="4" id="KW-0624">Polysaccharide degradation</keyword>
<evidence type="ECO:0000256" key="4">
    <source>
        <dbReference type="ARBA" id="ARBA00023326"/>
    </source>
</evidence>
<evidence type="ECO:0000256" key="1">
    <source>
        <dbReference type="ARBA" id="ARBA00022801"/>
    </source>
</evidence>